<proteinExistence type="predicted"/>
<dbReference type="EMBL" id="JAEPRC010000487">
    <property type="protein sequence ID" value="KAG2196216.1"/>
    <property type="molecule type" value="Genomic_DNA"/>
</dbReference>
<name>A0A8H7QR97_9FUNG</name>
<evidence type="ECO:0000313" key="1">
    <source>
        <dbReference type="EMBL" id="KAG2196216.1"/>
    </source>
</evidence>
<reference evidence="1" key="1">
    <citation type="submission" date="2020-12" db="EMBL/GenBank/DDBJ databases">
        <title>Metabolic potential, ecology and presence of endohyphal bacteria is reflected in genomic diversity of Mucoromycotina.</title>
        <authorList>
            <person name="Muszewska A."/>
            <person name="Okrasinska A."/>
            <person name="Steczkiewicz K."/>
            <person name="Drgas O."/>
            <person name="Orlowska M."/>
            <person name="Perlinska-Lenart U."/>
            <person name="Aleksandrzak-Piekarczyk T."/>
            <person name="Szatraj K."/>
            <person name="Zielenkiewicz U."/>
            <person name="Pilsyk S."/>
            <person name="Malc E."/>
            <person name="Mieczkowski P."/>
            <person name="Kruszewska J.S."/>
            <person name="Biernat P."/>
            <person name="Pawlowska J."/>
        </authorList>
    </citation>
    <scope>NUCLEOTIDE SEQUENCE</scope>
    <source>
        <strain evidence="1">CBS 226.32</strain>
    </source>
</reference>
<evidence type="ECO:0000313" key="2">
    <source>
        <dbReference type="Proteomes" id="UP000650833"/>
    </source>
</evidence>
<dbReference type="Proteomes" id="UP000650833">
    <property type="component" value="Unassembled WGS sequence"/>
</dbReference>
<comment type="caution">
    <text evidence="1">The sequence shown here is derived from an EMBL/GenBank/DDBJ whole genome shotgun (WGS) entry which is preliminary data.</text>
</comment>
<gene>
    <name evidence="1" type="ORF">INT46_001713</name>
</gene>
<organism evidence="1 2">
    <name type="scientific">Mucor plumbeus</name>
    <dbReference type="NCBI Taxonomy" id="97098"/>
    <lineage>
        <taxon>Eukaryota</taxon>
        <taxon>Fungi</taxon>
        <taxon>Fungi incertae sedis</taxon>
        <taxon>Mucoromycota</taxon>
        <taxon>Mucoromycotina</taxon>
        <taxon>Mucoromycetes</taxon>
        <taxon>Mucorales</taxon>
        <taxon>Mucorineae</taxon>
        <taxon>Mucoraceae</taxon>
        <taxon>Mucor</taxon>
    </lineage>
</organism>
<protein>
    <submittedName>
        <fullName evidence="1">Uncharacterized protein</fullName>
    </submittedName>
</protein>
<sequence>MDTFESNDTQFDTKTTRSKFIYSNNNNDAKPIQIQRIDSENFEIRNIDNNSVAFELNYKDIDHNICFQYASHFYLKDVLYFYIAAQSIDGLDSYIYLVNPLKKKNFHRLEFNRQIKGTVTNIFVSNALKNDSKDEYHIVTIGTLDSAIYVFKITAKIILEKKRLTCALLRSDARNSITQQLIILDAQPTSSADVYIMSGGSNGIMDIFQMKGDNNIENEPSIEFVNHQLVKLPSNLPIISIQCHRVTDQEVLLAICQELSNPIRISRSIEPSVSIVKFNTQKLIGKNIKSLKFKSGSHIVCKDTMTKEPFQIWTYYSDVDNHQFMLTQCEFDATKFKFGDITNNFLDQKQAKIQDFQEISIIDKDTCWVLGKQVLHKLKATNTRPKGHKRQHST</sequence>
<dbReference type="AlphaFoldDB" id="A0A8H7QR97"/>
<keyword evidence="2" id="KW-1185">Reference proteome</keyword>
<accession>A0A8H7QR97</accession>
<dbReference type="OrthoDB" id="2248297at2759"/>